<dbReference type="SUPFAM" id="SSF51197">
    <property type="entry name" value="Clavaminate synthase-like"/>
    <property type="match status" value="1"/>
</dbReference>
<evidence type="ECO:0000256" key="5">
    <source>
        <dbReference type="ARBA" id="ARBA00023004"/>
    </source>
</evidence>
<dbReference type="InterPro" id="IPR051178">
    <property type="entry name" value="TfdA_dioxygenase"/>
</dbReference>
<keyword evidence="6" id="KW-0472">Membrane</keyword>
<keyword evidence="6" id="KW-0812">Transmembrane</keyword>
<dbReference type="Proteomes" id="UP001213681">
    <property type="component" value="Unassembled WGS sequence"/>
</dbReference>
<dbReference type="AlphaFoldDB" id="A0AAD6G751"/>
<feature type="transmembrane region" description="Helical" evidence="6">
    <location>
        <begin position="231"/>
        <end position="250"/>
    </location>
</feature>
<gene>
    <name evidence="8" type="ORF">N7458_003378</name>
</gene>
<dbReference type="InterPro" id="IPR042098">
    <property type="entry name" value="TauD-like_sf"/>
</dbReference>
<feature type="domain" description="TauD/TfdA-like" evidence="7">
    <location>
        <begin position="10"/>
        <end position="347"/>
    </location>
</feature>
<dbReference type="GeneID" id="81597004"/>
<protein>
    <recommendedName>
        <fullName evidence="7">TauD/TfdA-like domain-containing protein</fullName>
    </recommendedName>
</protein>
<accession>A0AAD6G751</accession>
<evidence type="ECO:0000256" key="4">
    <source>
        <dbReference type="ARBA" id="ARBA00023002"/>
    </source>
</evidence>
<keyword evidence="5" id="KW-0408">Iron</keyword>
<evidence type="ECO:0000256" key="6">
    <source>
        <dbReference type="SAM" id="Phobius"/>
    </source>
</evidence>
<dbReference type="EMBL" id="JAPVEA010000002">
    <property type="protein sequence ID" value="KAJ5461826.1"/>
    <property type="molecule type" value="Genomic_DNA"/>
</dbReference>
<dbReference type="GO" id="GO:0051213">
    <property type="term" value="F:dioxygenase activity"/>
    <property type="evidence" value="ECO:0007669"/>
    <property type="project" value="UniProtKB-KW"/>
</dbReference>
<keyword evidence="4" id="KW-0560">Oxidoreductase</keyword>
<proteinExistence type="inferred from homology"/>
<keyword evidence="2" id="KW-0479">Metal-binding</keyword>
<evidence type="ECO:0000259" key="7">
    <source>
        <dbReference type="Pfam" id="PF02668"/>
    </source>
</evidence>
<dbReference type="PANTHER" id="PTHR43779:SF3">
    <property type="entry name" value="(3R)-3-[(CARBOXYMETHYL)AMINO]FATTY ACID OXYGENASE_DECARBOXYLASE"/>
    <property type="match status" value="1"/>
</dbReference>
<dbReference type="InterPro" id="IPR003819">
    <property type="entry name" value="TauD/TfdA-like"/>
</dbReference>
<evidence type="ECO:0000256" key="1">
    <source>
        <dbReference type="ARBA" id="ARBA00005896"/>
    </source>
</evidence>
<comment type="similarity">
    <text evidence="1">Belongs to the TfdA dioxygenase family.</text>
</comment>
<name>A0AAD6G751_9EURO</name>
<comment type="caution">
    <text evidence="8">The sequence shown here is derived from an EMBL/GenBank/DDBJ whole genome shotgun (WGS) entry which is preliminary data.</text>
</comment>
<dbReference type="RefSeq" id="XP_056770868.1">
    <property type="nucleotide sequence ID" value="XM_056906761.1"/>
</dbReference>
<evidence type="ECO:0000313" key="8">
    <source>
        <dbReference type="EMBL" id="KAJ5461826.1"/>
    </source>
</evidence>
<dbReference type="Gene3D" id="3.60.130.10">
    <property type="entry name" value="Clavaminate synthase-like"/>
    <property type="match status" value="1"/>
</dbReference>
<dbReference type="Pfam" id="PF02668">
    <property type="entry name" value="TauD"/>
    <property type="match status" value="1"/>
</dbReference>
<evidence type="ECO:0000256" key="2">
    <source>
        <dbReference type="ARBA" id="ARBA00022723"/>
    </source>
</evidence>
<evidence type="ECO:0000313" key="9">
    <source>
        <dbReference type="Proteomes" id="UP001213681"/>
    </source>
</evidence>
<dbReference type="GO" id="GO:0046872">
    <property type="term" value="F:metal ion binding"/>
    <property type="evidence" value="ECO:0007669"/>
    <property type="project" value="UniProtKB-KW"/>
</dbReference>
<keyword evidence="9" id="KW-1185">Reference proteome</keyword>
<dbReference type="PANTHER" id="PTHR43779">
    <property type="entry name" value="DIOXYGENASE RV0097-RELATED"/>
    <property type="match status" value="1"/>
</dbReference>
<keyword evidence="3" id="KW-0223">Dioxygenase</keyword>
<sequence>MAISKPSLTFNPLHPTFGAECKGVDFSQPVSTDTIDHIRAAMAKYGVLVFRNTALDDTSHTNLARQFGKLDVSTVVRNSGTLYRLGPESQLTDVGNVDQNGNIESVNSLRAQAFRGNGLFHVDCSFNHRRAGYSLLRAHQLPPPGSAGGTEFADTRSAYEDLDDDMKTQIHDYVLWHSILHSRILAVPDNWIFKIVDWTLDMHGLRRLPYLIILLLTIRFLGFWVRLADTTMVSMCLFGLLRLLLLRLAPRPLVARAPHRLVQVHKPSSRINLYIAAHAYRIDGWTKSASKPVIEALMQHASQEKYTFKVDWENNGDMIIWDNTCVMHRSSGGSYQGRYVRDMRRATVYDSA</sequence>
<reference evidence="8" key="1">
    <citation type="submission" date="2022-12" db="EMBL/GenBank/DDBJ databases">
        <authorList>
            <person name="Petersen C."/>
        </authorList>
    </citation>
    <scope>NUCLEOTIDE SEQUENCE</scope>
    <source>
        <strain evidence="8">IBT 16125</strain>
    </source>
</reference>
<evidence type="ECO:0000256" key="3">
    <source>
        <dbReference type="ARBA" id="ARBA00022964"/>
    </source>
</evidence>
<reference evidence="8" key="2">
    <citation type="journal article" date="2023" name="IMA Fungus">
        <title>Comparative genomic study of the Penicillium genus elucidates a diverse pangenome and 15 lateral gene transfer events.</title>
        <authorList>
            <person name="Petersen C."/>
            <person name="Sorensen T."/>
            <person name="Nielsen M.R."/>
            <person name="Sondergaard T.E."/>
            <person name="Sorensen J.L."/>
            <person name="Fitzpatrick D.A."/>
            <person name="Frisvad J.C."/>
            <person name="Nielsen K.L."/>
        </authorList>
    </citation>
    <scope>NUCLEOTIDE SEQUENCE</scope>
    <source>
        <strain evidence="8">IBT 16125</strain>
    </source>
</reference>
<organism evidence="8 9">
    <name type="scientific">Penicillium daleae</name>
    <dbReference type="NCBI Taxonomy" id="63821"/>
    <lineage>
        <taxon>Eukaryota</taxon>
        <taxon>Fungi</taxon>
        <taxon>Dikarya</taxon>
        <taxon>Ascomycota</taxon>
        <taxon>Pezizomycotina</taxon>
        <taxon>Eurotiomycetes</taxon>
        <taxon>Eurotiomycetidae</taxon>
        <taxon>Eurotiales</taxon>
        <taxon>Aspergillaceae</taxon>
        <taxon>Penicillium</taxon>
    </lineage>
</organism>
<keyword evidence="6" id="KW-1133">Transmembrane helix</keyword>